<dbReference type="EMBL" id="LKFS01000082">
    <property type="protein sequence ID" value="RND80160.1"/>
    <property type="molecule type" value="Genomic_DNA"/>
</dbReference>
<proteinExistence type="predicted"/>
<dbReference type="RefSeq" id="WP_123032052.1">
    <property type="nucleotide sequence ID" value="NZ_LKFS01000082.1"/>
</dbReference>
<evidence type="ECO:0000313" key="2">
    <source>
        <dbReference type="Proteomes" id="UP000284716"/>
    </source>
</evidence>
<reference evidence="1 2" key="1">
    <citation type="journal article" date="2018" name="Front. Microbiol.">
        <title>Conversion of Methionine to Cysteine in Lactobacillus paracasei Depends on the Highly Mobile cysK-ctl-cysE Gene Cluster.</title>
        <authorList>
            <person name="Wuthrich D."/>
            <person name="Irmler S."/>
            <person name="Berthoud H."/>
            <person name="Guggenbuhl B."/>
            <person name="Eugster E."/>
            <person name="Bruggmann R."/>
        </authorList>
    </citation>
    <scope>NUCLEOTIDE SEQUENCE [LARGE SCALE GENOMIC DNA]</scope>
    <source>
        <strain evidence="1 2">FAM18157</strain>
    </source>
</reference>
<sequence length="94" mass="10964">MTTPRSEQETILSYDRELDQWHYYSDIPKHNRKWRDLVSETHTETSENGDITVLEGTVNGSVSIRKHTVMSEETRAKAAARLKAYRNKKVVDEK</sequence>
<comment type="caution">
    <text evidence="1">The sequence shown here is derived from an EMBL/GenBank/DDBJ whole genome shotgun (WGS) entry which is preliminary data.</text>
</comment>
<name>A0A422M0Q3_LACPA</name>
<protein>
    <submittedName>
        <fullName evidence="1">Uncharacterized protein</fullName>
    </submittedName>
</protein>
<organism evidence="1 2">
    <name type="scientific">Lacticaseibacillus paracasei</name>
    <name type="common">Lactobacillus paracasei</name>
    <dbReference type="NCBI Taxonomy" id="1597"/>
    <lineage>
        <taxon>Bacteria</taxon>
        <taxon>Bacillati</taxon>
        <taxon>Bacillota</taxon>
        <taxon>Bacilli</taxon>
        <taxon>Lactobacillales</taxon>
        <taxon>Lactobacillaceae</taxon>
        <taxon>Lacticaseibacillus</taxon>
    </lineage>
</organism>
<dbReference type="Proteomes" id="UP000284716">
    <property type="component" value="Unassembled WGS sequence"/>
</dbReference>
<evidence type="ECO:0000313" key="1">
    <source>
        <dbReference type="EMBL" id="RND80160.1"/>
    </source>
</evidence>
<accession>A0A422M0Q3</accession>
<gene>
    <name evidence="1" type="ORF">FAM18157_02193</name>
</gene>
<dbReference type="AlphaFoldDB" id="A0A422M0Q3"/>